<dbReference type="SUPFAM" id="SSF53187">
    <property type="entry name" value="Zn-dependent exopeptidases"/>
    <property type="match status" value="1"/>
</dbReference>
<gene>
    <name evidence="3" type="ORF">CJ669_04175</name>
</gene>
<dbReference type="EMBL" id="NXGJ01000003">
    <property type="protein sequence ID" value="PRM88392.1"/>
    <property type="molecule type" value="Genomic_DNA"/>
</dbReference>
<accession>A0A2S9SPA1</accession>
<dbReference type="RefSeq" id="WP_105908833.1">
    <property type="nucleotide sequence ID" value="NZ_NXGJ01000003.1"/>
</dbReference>
<dbReference type="InterPro" id="IPR033397">
    <property type="entry name" value="Metallo_peptidase_C"/>
</dbReference>
<evidence type="ECO:0008006" key="5">
    <source>
        <dbReference type="Google" id="ProtNLM"/>
    </source>
</evidence>
<proteinExistence type="predicted"/>
<dbReference type="Proteomes" id="UP000239065">
    <property type="component" value="Unassembled WGS sequence"/>
</dbReference>
<sequence>MRFIFLIIFLISNIYANTNKNFTLYKKDGAILGHTLLIIGGIHGDEPGGYFAPAFLEKYYTIKKGSVWIAPSVNIDSMIANQRGIYGDMNRKFSTISKDDKDLKNIEKIKSLILDKKVDLILNLHDGHGFYRQNYENAIFNPRAWGQATIIDQDKIHSLEKFGNLDEIASTVRDNLNKDKLFQDHHYFGVKNTETKAKDEQQQLSLTFFAVTNNKPAFAIETSKNITDLTEKVIYQLKSIEEFMRIMDIEFSRNFDVNNYKEVQKLLFDFGKIEINNNISFNLNDIRKNLRFIPMKKSENNFKFEHSLGNSKFTNGNYEIYIGNNLITTLSPQIFDKNGSFDSVDLEIDGKIIKTKFGQIIEVKKSFKVLKSPLRVNVIGFSKAGVDSEDSLVLKKSDMVSSFSLDNSNKSYRVEFYHDNIFYGMITIKFID</sequence>
<organism evidence="3 4">
    <name type="scientific">Aliarcobacter cryaerophilus</name>
    <dbReference type="NCBI Taxonomy" id="28198"/>
    <lineage>
        <taxon>Bacteria</taxon>
        <taxon>Pseudomonadati</taxon>
        <taxon>Campylobacterota</taxon>
        <taxon>Epsilonproteobacteria</taxon>
        <taxon>Campylobacterales</taxon>
        <taxon>Arcobacteraceae</taxon>
        <taxon>Aliarcobacter</taxon>
    </lineage>
</organism>
<evidence type="ECO:0000259" key="1">
    <source>
        <dbReference type="Pfam" id="PF17033"/>
    </source>
</evidence>
<evidence type="ECO:0000313" key="4">
    <source>
        <dbReference type="Proteomes" id="UP000239065"/>
    </source>
</evidence>
<feature type="domain" description="Metallo-carboxypeptidase C-terminal" evidence="2">
    <location>
        <begin position="339"/>
        <end position="430"/>
    </location>
</feature>
<comment type="caution">
    <text evidence="3">The sequence shown here is derived from an EMBL/GenBank/DDBJ whole genome shotgun (WGS) entry which is preliminary data.</text>
</comment>
<dbReference type="Gene3D" id="3.40.630.10">
    <property type="entry name" value="Zn peptidases"/>
    <property type="match status" value="1"/>
</dbReference>
<dbReference type="InterPro" id="IPR031489">
    <property type="entry name" value="Peptidase_M99"/>
</dbReference>
<name>A0A2S9SPA1_9BACT</name>
<dbReference type="Pfam" id="PF17129">
    <property type="entry name" value="Peptidase_M99_C"/>
    <property type="match status" value="1"/>
</dbReference>
<dbReference type="Pfam" id="PF17033">
    <property type="entry name" value="Peptidase_M99"/>
    <property type="match status" value="1"/>
</dbReference>
<evidence type="ECO:0000313" key="3">
    <source>
        <dbReference type="EMBL" id="PRM88392.1"/>
    </source>
</evidence>
<evidence type="ECO:0000259" key="2">
    <source>
        <dbReference type="Pfam" id="PF17129"/>
    </source>
</evidence>
<dbReference type="AlphaFoldDB" id="A0A2S9SPA1"/>
<reference evidence="3 4" key="1">
    <citation type="submission" date="2017-09" db="EMBL/GenBank/DDBJ databases">
        <title>Reassesment of A. cryaerophilus.</title>
        <authorList>
            <person name="Perez-Cataluna A."/>
            <person name="Collado L."/>
            <person name="Salgado O."/>
            <person name="Lefinanco V."/>
            <person name="Figueras M.J."/>
        </authorList>
    </citation>
    <scope>NUCLEOTIDE SEQUENCE [LARGE SCALE GENOMIC DNA]</scope>
    <source>
        <strain evidence="3 4">LMG 9861</strain>
    </source>
</reference>
<feature type="domain" description="D,L-carboxypeptidase peptidase" evidence="1">
    <location>
        <begin position="34"/>
        <end position="259"/>
    </location>
</feature>
<protein>
    <recommendedName>
        <fullName evidence="5">Succinylglutamate desuccinylase/aspartoacylase family protein</fullName>
    </recommendedName>
</protein>